<dbReference type="AlphaFoldDB" id="A0A1M7ZEB0"/>
<dbReference type="EMBL" id="FRXO01000002">
    <property type="protein sequence ID" value="SHO63217.1"/>
    <property type="molecule type" value="Genomic_DNA"/>
</dbReference>
<dbReference type="GO" id="GO:0044781">
    <property type="term" value="P:bacterial-type flagellum organization"/>
    <property type="evidence" value="ECO:0007669"/>
    <property type="project" value="InterPro"/>
</dbReference>
<dbReference type="STRING" id="1123029.SAMN02745172_01310"/>
<dbReference type="Proteomes" id="UP000186406">
    <property type="component" value="Unassembled WGS sequence"/>
</dbReference>
<dbReference type="NCBIfam" id="NF009434">
    <property type="entry name" value="PRK12793.1"/>
    <property type="match status" value="1"/>
</dbReference>
<accession>A0A1M7ZEB0</accession>
<sequence>MYRFSYAEIVEDSSDEGRSRERMAFEHAIYLLEKAEPRGLKSSETLEAAQFVQKMWSFLISDLSSGDNGLAESVRADLMSIGLWVIRQADHLIHERAVSLDALITVHRTIRDGLQ</sequence>
<keyword evidence="1" id="KW-0282">Flagellum</keyword>
<reference evidence="1 2" key="1">
    <citation type="submission" date="2016-12" db="EMBL/GenBank/DDBJ databases">
        <authorList>
            <person name="Song W.-J."/>
            <person name="Kurnit D.M."/>
        </authorList>
    </citation>
    <scope>NUCLEOTIDE SEQUENCE [LARGE SCALE GENOMIC DNA]</scope>
    <source>
        <strain evidence="1 2">DSM 19599</strain>
    </source>
</reference>
<evidence type="ECO:0000313" key="2">
    <source>
        <dbReference type="Proteomes" id="UP000186406"/>
    </source>
</evidence>
<dbReference type="OrthoDB" id="9808944at2"/>
<proteinExistence type="predicted"/>
<protein>
    <submittedName>
        <fullName evidence="1">Flagellar protein FlaF</fullName>
    </submittedName>
</protein>
<keyword evidence="1" id="KW-0969">Cilium</keyword>
<organism evidence="1 2">
    <name type="scientific">Pseudoxanthobacter soli DSM 19599</name>
    <dbReference type="NCBI Taxonomy" id="1123029"/>
    <lineage>
        <taxon>Bacteria</taxon>
        <taxon>Pseudomonadati</taxon>
        <taxon>Pseudomonadota</taxon>
        <taxon>Alphaproteobacteria</taxon>
        <taxon>Hyphomicrobiales</taxon>
        <taxon>Segnochrobactraceae</taxon>
        <taxon>Pseudoxanthobacter</taxon>
    </lineage>
</organism>
<evidence type="ECO:0000313" key="1">
    <source>
        <dbReference type="EMBL" id="SHO63217.1"/>
    </source>
</evidence>
<dbReference type="InterPro" id="IPR010845">
    <property type="entry name" value="FlaF"/>
</dbReference>
<keyword evidence="2" id="KW-1185">Reference proteome</keyword>
<name>A0A1M7ZEB0_9HYPH</name>
<gene>
    <name evidence="1" type="ORF">SAMN02745172_01310</name>
</gene>
<dbReference type="RefSeq" id="WP_073626731.1">
    <property type="nucleotide sequence ID" value="NZ_FRXO01000002.1"/>
</dbReference>
<dbReference type="Pfam" id="PF07309">
    <property type="entry name" value="FlaF"/>
    <property type="match status" value="1"/>
</dbReference>
<keyword evidence="1" id="KW-0966">Cell projection</keyword>